<dbReference type="Gene3D" id="3.10.350.10">
    <property type="entry name" value="LysM domain"/>
    <property type="match status" value="1"/>
</dbReference>
<dbReference type="InterPro" id="IPR052196">
    <property type="entry name" value="Bact_Kbp"/>
</dbReference>
<proteinExistence type="predicted"/>
<sequence>MTVAYRLYMDGILFPVTPSKITMKINGKNETVTLINEGEANILKSPGLTDVDFELLLPAVQYPFAVYPSGFRPAKYYLDKLEALMSAKSAFQYVVTRTDGTNQRLFDTSMKVSIESYDIVEDAGEGLDVTVKVKLRQYREFTTKACTFDISLPKPRAAMQTARAASSNAPSGGSYTVKKGDCLWKIAKQYYGNGSKWGTIYNANKSVIGGNPNLIYPGQVLAIPAA</sequence>
<dbReference type="InterPro" id="IPR036779">
    <property type="entry name" value="LysM_dom_sf"/>
</dbReference>
<accession>A0A8S5S860</accession>
<dbReference type="InterPro" id="IPR018392">
    <property type="entry name" value="LysM"/>
</dbReference>
<reference evidence="2" key="1">
    <citation type="journal article" date="2021" name="Proc. Natl. Acad. Sci. U.S.A.">
        <title>A Catalog of Tens of Thousands of Viruses from Human Metagenomes Reveals Hidden Associations with Chronic Diseases.</title>
        <authorList>
            <person name="Tisza M.J."/>
            <person name="Buck C.B."/>
        </authorList>
    </citation>
    <scope>NUCLEOTIDE SEQUENCE</scope>
    <source>
        <strain evidence="2">CtnzH2</strain>
    </source>
</reference>
<evidence type="ECO:0000313" key="2">
    <source>
        <dbReference type="EMBL" id="DAF46987.1"/>
    </source>
</evidence>
<dbReference type="CDD" id="cd00118">
    <property type="entry name" value="LysM"/>
    <property type="match status" value="1"/>
</dbReference>
<protein>
    <submittedName>
        <fullName evidence="2">Tail assembly protein</fullName>
    </submittedName>
</protein>
<dbReference type="PROSITE" id="PS51782">
    <property type="entry name" value="LYSM"/>
    <property type="match status" value="1"/>
</dbReference>
<name>A0A8S5S860_9CAUD</name>
<dbReference type="Pfam" id="PF01476">
    <property type="entry name" value="LysM"/>
    <property type="match status" value="1"/>
</dbReference>
<organism evidence="2">
    <name type="scientific">Myoviridae sp. ctnzH2</name>
    <dbReference type="NCBI Taxonomy" id="2827707"/>
    <lineage>
        <taxon>Viruses</taxon>
        <taxon>Duplodnaviria</taxon>
        <taxon>Heunggongvirae</taxon>
        <taxon>Uroviricota</taxon>
        <taxon>Caudoviricetes</taxon>
    </lineage>
</organism>
<feature type="domain" description="LysM" evidence="1">
    <location>
        <begin position="173"/>
        <end position="223"/>
    </location>
</feature>
<dbReference type="SUPFAM" id="SSF54106">
    <property type="entry name" value="LysM domain"/>
    <property type="match status" value="1"/>
</dbReference>
<evidence type="ECO:0000259" key="1">
    <source>
        <dbReference type="PROSITE" id="PS51782"/>
    </source>
</evidence>
<dbReference type="PANTHER" id="PTHR34700:SF4">
    <property type="entry name" value="PHAGE-LIKE ELEMENT PBSX PROTEIN XKDP"/>
    <property type="match status" value="1"/>
</dbReference>
<dbReference type="SMART" id="SM00257">
    <property type="entry name" value="LysM"/>
    <property type="match status" value="1"/>
</dbReference>
<dbReference type="EMBL" id="BK032549">
    <property type="protein sequence ID" value="DAF46987.1"/>
    <property type="molecule type" value="Genomic_DNA"/>
</dbReference>
<dbReference type="PANTHER" id="PTHR34700">
    <property type="entry name" value="POTASSIUM BINDING PROTEIN KBP"/>
    <property type="match status" value="1"/>
</dbReference>